<reference evidence="2 3" key="1">
    <citation type="submission" date="2022-12" db="EMBL/GenBank/DDBJ databases">
        <title>Genomic features and morphological characterization of a novel Knufia sp. strain isolated from spacecraft assembly facility.</title>
        <authorList>
            <person name="Teixeira M."/>
            <person name="Chander A.M."/>
            <person name="Stajich J.E."/>
            <person name="Venkateswaran K."/>
        </authorList>
    </citation>
    <scope>NUCLEOTIDE SEQUENCE [LARGE SCALE GENOMIC DNA]</scope>
    <source>
        <strain evidence="2 3">FJI-L2-BK-P2</strain>
    </source>
</reference>
<dbReference type="AlphaFoldDB" id="A0AAN8EH09"/>
<feature type="region of interest" description="Disordered" evidence="1">
    <location>
        <begin position="1"/>
        <end position="143"/>
    </location>
</feature>
<dbReference type="EMBL" id="JAKLMC020000021">
    <property type="protein sequence ID" value="KAK5951323.1"/>
    <property type="molecule type" value="Genomic_DNA"/>
</dbReference>
<proteinExistence type="predicted"/>
<dbReference type="Proteomes" id="UP001316803">
    <property type="component" value="Unassembled WGS sequence"/>
</dbReference>
<evidence type="ECO:0000256" key="1">
    <source>
        <dbReference type="SAM" id="MobiDB-lite"/>
    </source>
</evidence>
<feature type="compositionally biased region" description="Low complexity" evidence="1">
    <location>
        <begin position="59"/>
        <end position="75"/>
    </location>
</feature>
<evidence type="ECO:0000313" key="2">
    <source>
        <dbReference type="EMBL" id="KAK5951323.1"/>
    </source>
</evidence>
<name>A0AAN8EH09_9EURO</name>
<feature type="compositionally biased region" description="Basic residues" evidence="1">
    <location>
        <begin position="1"/>
        <end position="19"/>
    </location>
</feature>
<keyword evidence="3" id="KW-1185">Reference proteome</keyword>
<protein>
    <submittedName>
        <fullName evidence="2">Uncharacterized protein</fullName>
    </submittedName>
</protein>
<organism evidence="2 3">
    <name type="scientific">Knufia fluminis</name>
    <dbReference type="NCBI Taxonomy" id="191047"/>
    <lineage>
        <taxon>Eukaryota</taxon>
        <taxon>Fungi</taxon>
        <taxon>Dikarya</taxon>
        <taxon>Ascomycota</taxon>
        <taxon>Pezizomycotina</taxon>
        <taxon>Eurotiomycetes</taxon>
        <taxon>Chaetothyriomycetidae</taxon>
        <taxon>Chaetothyriales</taxon>
        <taxon>Trichomeriaceae</taxon>
        <taxon>Knufia</taxon>
    </lineage>
</organism>
<comment type="caution">
    <text evidence="2">The sequence shown here is derived from an EMBL/GenBank/DDBJ whole genome shotgun (WGS) entry which is preliminary data.</text>
</comment>
<evidence type="ECO:0000313" key="3">
    <source>
        <dbReference type="Proteomes" id="UP001316803"/>
    </source>
</evidence>
<feature type="compositionally biased region" description="Polar residues" evidence="1">
    <location>
        <begin position="44"/>
        <end position="58"/>
    </location>
</feature>
<accession>A0AAN8EH09</accession>
<gene>
    <name evidence="2" type="ORF">OHC33_007741</name>
</gene>
<sequence>MKQAKQRHSSIKAVSKHPQIHLSHEVKDQPQSSNIETSVDRPQIPTSNDAQEETQTSLPAAVPANPEAQAQAQPQPHDDSDEWIEDYKKWGAQSKAVKGMVPPDPWPGLISKRKRTEARAADTAQADDEAGSSSDVRRSKRRR</sequence>